<evidence type="ECO:0000256" key="9">
    <source>
        <dbReference type="ARBA" id="ARBA00023224"/>
    </source>
</evidence>
<evidence type="ECO:0000256" key="6">
    <source>
        <dbReference type="ARBA" id="ARBA00023040"/>
    </source>
</evidence>
<evidence type="ECO:0000256" key="7">
    <source>
        <dbReference type="ARBA" id="ARBA00023136"/>
    </source>
</evidence>
<keyword evidence="4" id="KW-0552">Olfaction</keyword>
<comment type="caution">
    <text evidence="12">The sequence shown here is derived from an EMBL/GenBank/DDBJ whole genome shotgun (WGS) entry which is preliminary data.</text>
</comment>
<evidence type="ECO:0000256" key="10">
    <source>
        <dbReference type="SAM" id="Phobius"/>
    </source>
</evidence>
<dbReference type="SUPFAM" id="SSF81321">
    <property type="entry name" value="Family A G protein-coupled receptor-like"/>
    <property type="match status" value="1"/>
</dbReference>
<keyword evidence="8" id="KW-0675">Receptor</keyword>
<accession>A0A8T2IRH8</accession>
<dbReference type="EMBL" id="JAACNH010000008">
    <property type="protein sequence ID" value="KAG8434187.1"/>
    <property type="molecule type" value="Genomic_DNA"/>
</dbReference>
<dbReference type="OrthoDB" id="6145535at2759"/>
<dbReference type="GO" id="GO:0004930">
    <property type="term" value="F:G protein-coupled receptor activity"/>
    <property type="evidence" value="ECO:0007669"/>
    <property type="project" value="UniProtKB-KW"/>
</dbReference>
<dbReference type="GO" id="GO:0004984">
    <property type="term" value="F:olfactory receptor activity"/>
    <property type="evidence" value="ECO:0007669"/>
    <property type="project" value="InterPro"/>
</dbReference>
<dbReference type="GO" id="GO:0005886">
    <property type="term" value="C:plasma membrane"/>
    <property type="evidence" value="ECO:0007669"/>
    <property type="project" value="UniProtKB-SubCell"/>
</dbReference>
<feature type="domain" description="G-protein coupled receptors family 1 profile" evidence="11">
    <location>
        <begin position="65"/>
        <end position="194"/>
    </location>
</feature>
<feature type="transmembrane region" description="Helical" evidence="10">
    <location>
        <begin position="22"/>
        <end position="49"/>
    </location>
</feature>
<keyword evidence="4" id="KW-0716">Sensory transduction</keyword>
<feature type="transmembrane region" description="Helical" evidence="10">
    <location>
        <begin position="139"/>
        <end position="161"/>
    </location>
</feature>
<organism evidence="12 14">
    <name type="scientific">Hymenochirus boettgeri</name>
    <name type="common">Congo dwarf clawed frog</name>
    <dbReference type="NCBI Taxonomy" id="247094"/>
    <lineage>
        <taxon>Eukaryota</taxon>
        <taxon>Metazoa</taxon>
        <taxon>Chordata</taxon>
        <taxon>Craniata</taxon>
        <taxon>Vertebrata</taxon>
        <taxon>Euteleostomi</taxon>
        <taxon>Amphibia</taxon>
        <taxon>Batrachia</taxon>
        <taxon>Anura</taxon>
        <taxon>Pipoidea</taxon>
        <taxon>Pipidae</taxon>
        <taxon>Pipinae</taxon>
        <taxon>Hymenochirus</taxon>
    </lineage>
</organism>
<dbReference type="Gene3D" id="1.20.1070.10">
    <property type="entry name" value="Rhodopsin 7-helix transmembrane proteins"/>
    <property type="match status" value="1"/>
</dbReference>
<dbReference type="EMBL" id="JAACNH010000008">
    <property type="protein sequence ID" value="KAG8434189.1"/>
    <property type="molecule type" value="Genomic_DNA"/>
</dbReference>
<evidence type="ECO:0000256" key="3">
    <source>
        <dbReference type="ARBA" id="ARBA00022692"/>
    </source>
</evidence>
<keyword evidence="5 10" id="KW-1133">Transmembrane helix</keyword>
<comment type="subcellular location">
    <subcellularLocation>
        <location evidence="1">Cell membrane</location>
        <topology evidence="1">Multi-pass membrane protein</topology>
    </subcellularLocation>
</comment>
<dbReference type="InterPro" id="IPR050516">
    <property type="entry name" value="Olfactory_GPCR"/>
</dbReference>
<evidence type="ECO:0000256" key="1">
    <source>
        <dbReference type="ARBA" id="ARBA00004651"/>
    </source>
</evidence>
<sequence>MYSNENQTFLSDFTLLGFTERYVALSLLLAAIYTLILMGNLAILTIIHIDCHLKTPMYFFLSCLYVAICNPLRYPTIMNKKLCLHLVGGSWFCGFLNSVLHTLMTSRLSFCEIRYVNHFFCDVPALLKASCTDTQSSQLLLYIVNIFLGMTPFVFVIISYIRIISTILKIGSSAGMKKAFSTCSSHLIVVTVFYCNAIKALSPKLYHF</sequence>
<protein>
    <recommendedName>
        <fullName evidence="11">G-protein coupled receptors family 1 profile domain-containing protein</fullName>
    </recommendedName>
</protein>
<reference evidence="12" key="1">
    <citation type="thesis" date="2020" institute="ProQuest LLC" country="789 East Eisenhower Parkway, Ann Arbor, MI, USA">
        <title>Comparative Genomics and Chromosome Evolution.</title>
        <authorList>
            <person name="Mudd A.B."/>
        </authorList>
    </citation>
    <scope>NUCLEOTIDE SEQUENCE</scope>
    <source>
        <strain evidence="12">Female2</strain>
        <tissue evidence="12">Blood</tissue>
    </source>
</reference>
<evidence type="ECO:0000256" key="8">
    <source>
        <dbReference type="ARBA" id="ARBA00023170"/>
    </source>
</evidence>
<evidence type="ECO:0000313" key="14">
    <source>
        <dbReference type="Proteomes" id="UP000812440"/>
    </source>
</evidence>
<dbReference type="Proteomes" id="UP000812440">
    <property type="component" value="Chromosome 7"/>
</dbReference>
<dbReference type="PANTHER" id="PTHR26452">
    <property type="entry name" value="OLFACTORY RECEPTOR"/>
    <property type="match status" value="1"/>
</dbReference>
<dbReference type="Pfam" id="PF13853">
    <property type="entry name" value="7tm_4"/>
    <property type="match status" value="1"/>
</dbReference>
<evidence type="ECO:0000256" key="5">
    <source>
        <dbReference type="ARBA" id="ARBA00022989"/>
    </source>
</evidence>
<evidence type="ECO:0000256" key="2">
    <source>
        <dbReference type="ARBA" id="ARBA00022475"/>
    </source>
</evidence>
<evidence type="ECO:0000313" key="13">
    <source>
        <dbReference type="EMBL" id="KAG8434189.1"/>
    </source>
</evidence>
<keyword evidence="14" id="KW-1185">Reference proteome</keyword>
<gene>
    <name evidence="12" type="ORF">GDO86_012527</name>
    <name evidence="13" type="ORF">GDO86_012529</name>
</gene>
<keyword evidence="9" id="KW-0807">Transducer</keyword>
<keyword evidence="6" id="KW-0297">G-protein coupled receptor</keyword>
<dbReference type="InterPro" id="IPR000725">
    <property type="entry name" value="Olfact_rcpt"/>
</dbReference>
<keyword evidence="7 10" id="KW-0472">Membrane</keyword>
<dbReference type="AlphaFoldDB" id="A0A8T2IRH8"/>
<proteinExistence type="predicted"/>
<dbReference type="PROSITE" id="PS50262">
    <property type="entry name" value="G_PROTEIN_RECEP_F1_2"/>
    <property type="match status" value="1"/>
</dbReference>
<evidence type="ECO:0000313" key="12">
    <source>
        <dbReference type="EMBL" id="KAG8434187.1"/>
    </source>
</evidence>
<name>A0A8T2IRH8_9PIPI</name>
<keyword evidence="2" id="KW-1003">Cell membrane</keyword>
<dbReference type="PRINTS" id="PR00245">
    <property type="entry name" value="OLFACTORYR"/>
</dbReference>
<evidence type="ECO:0000259" key="11">
    <source>
        <dbReference type="PROSITE" id="PS50262"/>
    </source>
</evidence>
<keyword evidence="3 10" id="KW-0812">Transmembrane</keyword>
<feature type="transmembrane region" description="Helical" evidence="10">
    <location>
        <begin position="82"/>
        <end position="100"/>
    </location>
</feature>
<evidence type="ECO:0000256" key="4">
    <source>
        <dbReference type="ARBA" id="ARBA00022725"/>
    </source>
</evidence>
<dbReference type="InterPro" id="IPR017452">
    <property type="entry name" value="GPCR_Rhodpsn_7TM"/>
</dbReference>